<reference evidence="1 2" key="1">
    <citation type="submission" date="2016-10" db="EMBL/GenBank/DDBJ databases">
        <authorList>
            <person name="de Groot N.N."/>
        </authorList>
    </citation>
    <scope>NUCLEOTIDE SEQUENCE [LARGE SCALE GENOMIC DNA]</scope>
    <source>
        <strain evidence="1 2">DSM 19547</strain>
    </source>
</reference>
<organism evidence="1 2">
    <name type="scientific">Tranquillimonas alkanivorans</name>
    <dbReference type="NCBI Taxonomy" id="441119"/>
    <lineage>
        <taxon>Bacteria</taxon>
        <taxon>Pseudomonadati</taxon>
        <taxon>Pseudomonadota</taxon>
        <taxon>Alphaproteobacteria</taxon>
        <taxon>Rhodobacterales</taxon>
        <taxon>Roseobacteraceae</taxon>
        <taxon>Tranquillimonas</taxon>
    </lineage>
</organism>
<dbReference type="Proteomes" id="UP000199356">
    <property type="component" value="Unassembled WGS sequence"/>
</dbReference>
<sequence>MSRPATPIDGMRAGLALWRMAVDAQAVVGLRVMGMAGLWAVAPGETTRMVTEKAPAFAEAQWAAWAAAMRGERPDEVMSAWVAPISRTAGANARRLWKRGPTRG</sequence>
<keyword evidence="2" id="KW-1185">Reference proteome</keyword>
<evidence type="ECO:0000313" key="2">
    <source>
        <dbReference type="Proteomes" id="UP000199356"/>
    </source>
</evidence>
<accession>A0A1I5R6Q4</accession>
<evidence type="ECO:0000313" key="1">
    <source>
        <dbReference type="EMBL" id="SFP54208.1"/>
    </source>
</evidence>
<dbReference type="EMBL" id="FOXA01000008">
    <property type="protein sequence ID" value="SFP54208.1"/>
    <property type="molecule type" value="Genomic_DNA"/>
</dbReference>
<dbReference type="AlphaFoldDB" id="A0A1I5R6Q4"/>
<evidence type="ECO:0008006" key="3">
    <source>
        <dbReference type="Google" id="ProtNLM"/>
    </source>
</evidence>
<proteinExistence type="predicted"/>
<dbReference type="STRING" id="441119.SAMN04488047_10822"/>
<gene>
    <name evidence="1" type="ORF">SAMN04488047_10822</name>
</gene>
<dbReference type="RefSeq" id="WP_245759243.1">
    <property type="nucleotide sequence ID" value="NZ_FOXA01000008.1"/>
</dbReference>
<name>A0A1I5R6Q4_9RHOB</name>
<protein>
    <recommendedName>
        <fullName evidence="3">Antifreeze protein</fullName>
    </recommendedName>
</protein>